<feature type="transmembrane region" description="Helical" evidence="2">
    <location>
        <begin position="156"/>
        <end position="184"/>
    </location>
</feature>
<feature type="region of interest" description="Disordered" evidence="1">
    <location>
        <begin position="551"/>
        <end position="573"/>
    </location>
</feature>
<sequence>MLPNLNYPYVYSGDGLSHSWMIQRVMEGWLSDNPRNGYPFGSNFLDYPNSDAANLALLKLLGAITGSYQSAFNLYFLLGFPATFIAAFCVLRTLGLSRNLAASASLAFAFLPFHFLRLPHLFYTWYFVVPLFFYVGLRIFFAEPSGNLKTLGPCKLISICASLILLACFGVYYAFFGIIVLSIAGAAAGIRNRTATVALPAVGAIALIVIGTMLNLAPSLANRAANGPNPEVAARSPVESEVYGLKMMQLILPRADHRVPRLAAIGNTYRASFPLVNENSTATLGALGTVGFLLAGAILLIRLSGGSTDQRLAFLTLLALVLFAFGTIGGLGTLFSSTISASIRGWNRISVFIAFASISLCFLAIQILTARLVPTSKRRLTLGCCGLALGSLGLYDQSTPVCRPCNVQVEQAFDQDREFIAKIERQLPPGSAIYQLPYMPFPESSPVHQLVSYELAIGFLHSKALNWSFGGMKGRKGDLFYRTLASQPLATQLQVVERMGFAGIYIDRRGFADHADTLLAQLTARYGSKAALSRTDGEIIFFKFGPTKHDAAQPADDSNSSPIPAAAGESTRAPQRLAFKEGVDFSKDGWPYFVKDATGLSGREQWGRWSDANIAPSVKLELISPLPKKFSLILTARAFQPENDKVVVKIGTQSYALRIGGDGKEVRLPVDLVGESTNAIEFIPAAPISPQRLGVSADVRKLGIGMIRLRIEYD</sequence>
<dbReference type="Proteomes" id="UP001387215">
    <property type="component" value="Unassembled WGS sequence"/>
</dbReference>
<feature type="transmembrane region" description="Helical" evidence="2">
    <location>
        <begin position="313"/>
        <end position="337"/>
    </location>
</feature>
<feature type="transmembrane region" description="Helical" evidence="2">
    <location>
        <begin position="74"/>
        <end position="94"/>
    </location>
</feature>
<reference evidence="4 5" key="1">
    <citation type="submission" date="2024-02" db="EMBL/GenBank/DDBJ databases">
        <title>Lysobacter Genome Sequencing and Mining.</title>
        <authorList>
            <person name="Bierman J."/>
            <person name="Walker M.C."/>
        </authorList>
    </citation>
    <scope>NUCLEOTIDE SEQUENCE [LARGE SCALE GENOMIC DNA]</scope>
    <source>
        <strain evidence="4 5">PB6250</strain>
    </source>
</reference>
<feature type="domain" description="DUF7024" evidence="3">
    <location>
        <begin position="582"/>
        <end position="712"/>
    </location>
</feature>
<evidence type="ECO:0000313" key="4">
    <source>
        <dbReference type="EMBL" id="MEI2453965.1"/>
    </source>
</evidence>
<evidence type="ECO:0000313" key="5">
    <source>
        <dbReference type="Proteomes" id="UP001387215"/>
    </source>
</evidence>
<dbReference type="InterPro" id="IPR054288">
    <property type="entry name" value="DUF7024"/>
</dbReference>
<comment type="caution">
    <text evidence="4">The sequence shown here is derived from an EMBL/GenBank/DDBJ whole genome shotgun (WGS) entry which is preliminary data.</text>
</comment>
<organism evidence="4 5">
    <name type="scientific">Lysobacter firmicutimachus</name>
    <dbReference type="NCBI Taxonomy" id="1792846"/>
    <lineage>
        <taxon>Bacteria</taxon>
        <taxon>Pseudomonadati</taxon>
        <taxon>Pseudomonadota</taxon>
        <taxon>Gammaproteobacteria</taxon>
        <taxon>Lysobacterales</taxon>
        <taxon>Lysobacteraceae</taxon>
        <taxon>Lysobacter</taxon>
    </lineage>
</organism>
<feature type="transmembrane region" description="Helical" evidence="2">
    <location>
        <begin position="282"/>
        <end position="301"/>
    </location>
</feature>
<accession>A0ABU8D0F7</accession>
<feature type="transmembrane region" description="Helical" evidence="2">
    <location>
        <begin position="123"/>
        <end position="141"/>
    </location>
</feature>
<gene>
    <name evidence="4" type="ORF">V2J18_04645</name>
</gene>
<keyword evidence="5" id="KW-1185">Reference proteome</keyword>
<feature type="transmembrane region" description="Helical" evidence="2">
    <location>
        <begin position="196"/>
        <end position="217"/>
    </location>
</feature>
<proteinExistence type="predicted"/>
<keyword evidence="2" id="KW-0812">Transmembrane</keyword>
<protein>
    <submittedName>
        <fullName evidence="4">Sugar translocase</fullName>
    </submittedName>
</protein>
<dbReference type="RefSeq" id="WP_336131178.1">
    <property type="nucleotide sequence ID" value="NZ_JBANDL010000002.1"/>
</dbReference>
<keyword evidence="2" id="KW-0472">Membrane</keyword>
<evidence type="ECO:0000256" key="2">
    <source>
        <dbReference type="SAM" id="Phobius"/>
    </source>
</evidence>
<evidence type="ECO:0000256" key="1">
    <source>
        <dbReference type="SAM" id="MobiDB-lite"/>
    </source>
</evidence>
<keyword evidence="2" id="KW-1133">Transmembrane helix</keyword>
<feature type="transmembrane region" description="Helical" evidence="2">
    <location>
        <begin position="349"/>
        <end position="368"/>
    </location>
</feature>
<dbReference type="EMBL" id="JBANDL010000002">
    <property type="protein sequence ID" value="MEI2453965.1"/>
    <property type="molecule type" value="Genomic_DNA"/>
</dbReference>
<name>A0ABU8D0F7_9GAMM</name>
<dbReference type="Pfam" id="PF22895">
    <property type="entry name" value="DUF7024"/>
    <property type="match status" value="1"/>
</dbReference>
<evidence type="ECO:0000259" key="3">
    <source>
        <dbReference type="Pfam" id="PF22895"/>
    </source>
</evidence>